<evidence type="ECO:0000313" key="10">
    <source>
        <dbReference type="EMBL" id="ALI10346.1"/>
    </source>
</evidence>
<name>A0A0N9XFJ0_PSEFL</name>
<evidence type="ECO:0000256" key="1">
    <source>
        <dbReference type="ARBA" id="ARBA00004429"/>
    </source>
</evidence>
<dbReference type="AlphaFoldDB" id="A0A0N9XFJ0"/>
<dbReference type="OrthoDB" id="9783924at2"/>
<dbReference type="InterPro" id="IPR003439">
    <property type="entry name" value="ABC_transporter-like_ATP-bd"/>
</dbReference>
<gene>
    <name evidence="10" type="ORF">AO356_27215</name>
</gene>
<dbReference type="FunFam" id="3.40.50.300:FF:000032">
    <property type="entry name" value="Export ABC transporter ATP-binding protein"/>
    <property type="match status" value="1"/>
</dbReference>
<dbReference type="Proteomes" id="UP000059425">
    <property type="component" value="Chromosome"/>
</dbReference>
<dbReference type="CDD" id="cd03255">
    <property type="entry name" value="ABC_MJ0796_LolCDE_FtsE"/>
    <property type="match status" value="1"/>
</dbReference>
<dbReference type="GO" id="GO:0016887">
    <property type="term" value="F:ATP hydrolysis activity"/>
    <property type="evidence" value="ECO:0007669"/>
    <property type="project" value="InterPro"/>
</dbReference>
<dbReference type="InterPro" id="IPR027417">
    <property type="entry name" value="P-loop_NTPase"/>
</dbReference>
<comment type="similarity">
    <text evidence="8">Belongs to the ABC transporter superfamily. Macrolide exporter (TC 3.A.1.122) family.</text>
</comment>
<feature type="domain" description="ABC transporter" evidence="9">
    <location>
        <begin position="6"/>
        <end position="228"/>
    </location>
</feature>
<evidence type="ECO:0000256" key="5">
    <source>
        <dbReference type="ARBA" id="ARBA00022741"/>
    </source>
</evidence>
<dbReference type="PROSITE" id="PS00211">
    <property type="entry name" value="ABC_TRANSPORTER_1"/>
    <property type="match status" value="1"/>
</dbReference>
<evidence type="ECO:0000256" key="7">
    <source>
        <dbReference type="ARBA" id="ARBA00023136"/>
    </source>
</evidence>
<dbReference type="GO" id="GO:0005524">
    <property type="term" value="F:ATP binding"/>
    <property type="evidence" value="ECO:0007669"/>
    <property type="project" value="UniProtKB-KW"/>
</dbReference>
<dbReference type="Pfam" id="PF00005">
    <property type="entry name" value="ABC_tran"/>
    <property type="match status" value="1"/>
</dbReference>
<keyword evidence="4" id="KW-0812">Transmembrane</keyword>
<evidence type="ECO:0000259" key="9">
    <source>
        <dbReference type="PROSITE" id="PS50893"/>
    </source>
</evidence>
<evidence type="ECO:0000313" key="11">
    <source>
        <dbReference type="Proteomes" id="UP000059425"/>
    </source>
</evidence>
<keyword evidence="5" id="KW-0547">Nucleotide-binding</keyword>
<dbReference type="InterPro" id="IPR003593">
    <property type="entry name" value="AAA+_ATPase"/>
</dbReference>
<dbReference type="EMBL" id="CP012831">
    <property type="protein sequence ID" value="ALI10346.1"/>
    <property type="molecule type" value="Genomic_DNA"/>
</dbReference>
<evidence type="ECO:0000256" key="4">
    <source>
        <dbReference type="ARBA" id="ARBA00022692"/>
    </source>
</evidence>
<accession>A0A0N9XFJ0</accession>
<protein>
    <recommendedName>
        <fullName evidence="9">ABC transporter domain-containing protein</fullName>
    </recommendedName>
</protein>
<evidence type="ECO:0000256" key="8">
    <source>
        <dbReference type="ARBA" id="ARBA00038388"/>
    </source>
</evidence>
<evidence type="ECO:0000256" key="6">
    <source>
        <dbReference type="ARBA" id="ARBA00022840"/>
    </source>
</evidence>
<reference evidence="10 11" key="2">
    <citation type="journal article" date="2018" name="Nature">
        <title>Mutant phenotypes for thousands of bacterial genes of unknown function.</title>
        <authorList>
            <person name="Price M.N."/>
            <person name="Wetmore K.M."/>
            <person name="Waters R.J."/>
            <person name="Callaghan M."/>
            <person name="Ray J."/>
            <person name="Liu H."/>
            <person name="Kuehl J.V."/>
            <person name="Melnyk R.A."/>
            <person name="Lamson J.S."/>
            <person name="Suh Y."/>
            <person name="Carlson H.K."/>
            <person name="Esquivel Z."/>
            <person name="Sadeeshkumar H."/>
            <person name="Chakraborty R."/>
            <person name="Zane G.M."/>
            <person name="Rubin B.E."/>
            <person name="Wall J.D."/>
            <person name="Visel A."/>
            <person name="Bristow J."/>
            <person name="Blow M.J."/>
            <person name="Arkin A.P."/>
            <person name="Deutschbauer A.M."/>
        </authorList>
    </citation>
    <scope>NUCLEOTIDE SEQUENCE [LARGE SCALE GENOMIC DNA]</scope>
    <source>
        <strain evidence="10 11">FW300-N2C3</strain>
    </source>
</reference>
<keyword evidence="7" id="KW-0472">Membrane</keyword>
<dbReference type="GO" id="GO:0005886">
    <property type="term" value="C:plasma membrane"/>
    <property type="evidence" value="ECO:0007669"/>
    <property type="project" value="UniProtKB-SubCell"/>
</dbReference>
<proteinExistence type="inferred from homology"/>
<dbReference type="PROSITE" id="PS50893">
    <property type="entry name" value="ABC_TRANSPORTER_2"/>
    <property type="match status" value="1"/>
</dbReference>
<reference evidence="11" key="1">
    <citation type="submission" date="2015-09" db="EMBL/GenBank/DDBJ databases">
        <title>Whole genome sequence of Pseudomonas fluorescens FW300-N2C3.</title>
        <authorList>
            <person name="Ray J."/>
            <person name="Melnyk R."/>
            <person name="Deutschbauer A."/>
        </authorList>
    </citation>
    <scope>NUCLEOTIDE SEQUENCE [LARGE SCALE GENOMIC DNA]</scope>
    <source>
        <strain evidence="11">FW300-N2C3</strain>
    </source>
</reference>
<evidence type="ECO:0000256" key="2">
    <source>
        <dbReference type="ARBA" id="ARBA00022448"/>
    </source>
</evidence>
<dbReference type="Gene3D" id="3.40.50.300">
    <property type="entry name" value="P-loop containing nucleotide triphosphate hydrolases"/>
    <property type="match status" value="1"/>
</dbReference>
<dbReference type="GO" id="GO:1902495">
    <property type="term" value="C:transmembrane transporter complex"/>
    <property type="evidence" value="ECO:0007669"/>
    <property type="project" value="UniProtKB-ARBA"/>
</dbReference>
<keyword evidence="6" id="KW-0067">ATP-binding</keyword>
<dbReference type="RefSeq" id="WP_060742442.1">
    <property type="nucleotide sequence ID" value="NZ_CP012831.1"/>
</dbReference>
<comment type="subcellular location">
    <subcellularLocation>
        <location evidence="1">Cell inner membrane</location>
        <topology evidence="1">Multi-pass membrane protein</topology>
    </subcellularLocation>
</comment>
<keyword evidence="2" id="KW-0813">Transport</keyword>
<dbReference type="PANTHER" id="PTHR42798">
    <property type="entry name" value="LIPOPROTEIN-RELEASING SYSTEM ATP-BINDING PROTEIN LOLD"/>
    <property type="match status" value="1"/>
</dbReference>
<dbReference type="SMART" id="SM00382">
    <property type="entry name" value="AAA"/>
    <property type="match status" value="1"/>
</dbReference>
<dbReference type="InterPro" id="IPR017871">
    <property type="entry name" value="ABC_transporter-like_CS"/>
</dbReference>
<dbReference type="PANTHER" id="PTHR42798:SF2">
    <property type="entry name" value="ABC TRANSPORTER ATP-BINDING PROTEIN MG467-RELATED"/>
    <property type="match status" value="1"/>
</dbReference>
<dbReference type="InterPro" id="IPR017911">
    <property type="entry name" value="MacB-like_ATP-bd"/>
</dbReference>
<dbReference type="GO" id="GO:0022857">
    <property type="term" value="F:transmembrane transporter activity"/>
    <property type="evidence" value="ECO:0007669"/>
    <property type="project" value="UniProtKB-ARBA"/>
</dbReference>
<keyword evidence="3" id="KW-1003">Cell membrane</keyword>
<dbReference type="SUPFAM" id="SSF52540">
    <property type="entry name" value="P-loop containing nucleoside triphosphate hydrolases"/>
    <property type="match status" value="1"/>
</dbReference>
<sequence>MDNPLISLVGLKKFYPSGDGRSLVLNDINLTIPRASMTVIRGVSGSGKTTLLNVLGGLDRVDEGLVQVADARLNAMDFKALTRFRAERVGFIFQFHNLIPTLTVKENVLTGLEPIRSVTLQDHARAQEYLRKVGLHEHAEKFPSKLSGGQQQRVAIARALIKEPQLILADEPTGSLDEETGMRVFELLRQMQEEKQVTVVIVTHNPALGQHADDVYEMRSGNLHRAEP</sequence>
<evidence type="ECO:0000256" key="3">
    <source>
        <dbReference type="ARBA" id="ARBA00022475"/>
    </source>
</evidence>
<organism evidence="10 11">
    <name type="scientific">Pseudomonas fluorescens</name>
    <dbReference type="NCBI Taxonomy" id="294"/>
    <lineage>
        <taxon>Bacteria</taxon>
        <taxon>Pseudomonadati</taxon>
        <taxon>Pseudomonadota</taxon>
        <taxon>Gammaproteobacteria</taxon>
        <taxon>Pseudomonadales</taxon>
        <taxon>Pseudomonadaceae</taxon>
        <taxon>Pseudomonas</taxon>
    </lineage>
</organism>